<dbReference type="GO" id="GO:0003824">
    <property type="term" value="F:catalytic activity"/>
    <property type="evidence" value="ECO:0007669"/>
    <property type="project" value="InterPro"/>
</dbReference>
<protein>
    <submittedName>
        <fullName evidence="7">Radical SAM protein</fullName>
    </submittedName>
</protein>
<dbReference type="RefSeq" id="WP_126232344.1">
    <property type="nucleotide sequence ID" value="NZ_PRAQ01000004.1"/>
</dbReference>
<dbReference type="InterPro" id="IPR007197">
    <property type="entry name" value="rSAM"/>
</dbReference>
<evidence type="ECO:0000256" key="3">
    <source>
        <dbReference type="ARBA" id="ARBA00022723"/>
    </source>
</evidence>
<name>A0A431GTE9_CAMJU</name>
<proteinExistence type="predicted"/>
<dbReference type="Proteomes" id="UP000288507">
    <property type="component" value="Unassembled WGS sequence"/>
</dbReference>
<evidence type="ECO:0000313" key="8">
    <source>
        <dbReference type="Proteomes" id="UP000288507"/>
    </source>
</evidence>
<dbReference type="Gene3D" id="3.20.20.70">
    <property type="entry name" value="Aldolase class I"/>
    <property type="match status" value="1"/>
</dbReference>
<organism evidence="7 8">
    <name type="scientific">Campylobacter jejuni</name>
    <dbReference type="NCBI Taxonomy" id="197"/>
    <lineage>
        <taxon>Bacteria</taxon>
        <taxon>Pseudomonadati</taxon>
        <taxon>Campylobacterota</taxon>
        <taxon>Epsilonproteobacteria</taxon>
        <taxon>Campylobacterales</taxon>
        <taxon>Campylobacteraceae</taxon>
        <taxon>Campylobacter</taxon>
    </lineage>
</organism>
<dbReference type="GO" id="GO:0051536">
    <property type="term" value="F:iron-sulfur cluster binding"/>
    <property type="evidence" value="ECO:0007669"/>
    <property type="project" value="UniProtKB-KW"/>
</dbReference>
<dbReference type="GO" id="GO:0046872">
    <property type="term" value="F:metal ion binding"/>
    <property type="evidence" value="ECO:0007669"/>
    <property type="project" value="UniProtKB-KW"/>
</dbReference>
<comment type="caution">
    <text evidence="7">The sequence shown here is derived from an EMBL/GenBank/DDBJ whole genome shotgun (WGS) entry which is preliminary data.</text>
</comment>
<dbReference type="EMBL" id="PRBV01000009">
    <property type="protein sequence ID" value="RTJ78972.1"/>
    <property type="molecule type" value="Genomic_DNA"/>
</dbReference>
<dbReference type="InterPro" id="IPR058240">
    <property type="entry name" value="rSAM_sf"/>
</dbReference>
<dbReference type="SUPFAM" id="SSF102114">
    <property type="entry name" value="Radical SAM enzymes"/>
    <property type="match status" value="1"/>
</dbReference>
<dbReference type="SFLD" id="SFLDS00029">
    <property type="entry name" value="Radical_SAM"/>
    <property type="match status" value="1"/>
</dbReference>
<sequence length="319" mass="37783">MKLKQWLLSLVKKLQTKKKYKHILELQSRITELEKINNILLNNMTTGGGITEKIKKITPRPFLHGISFHLAEHCNLNCFSCDNFSQIAKKGYYELNQFEKDVQRIFHITEGMVEQFYLAGGEPLMNKDCKEYFYILRKYFKNNSIWLITNGILLPKQDNSFWKALEENNIILRPTKYPLKIDWENIKQKCKEYNITLSFFNDENIEKTSFKTALNLKGDSDPFDNFTICHRANIRIQIKDGIVYPCPIVANIKYFNSYFKQNLQISNRDYLELKKITSYDEILNFISKPLPFCRYCAISKMDRRPWCHSTKNITEYAVN</sequence>
<accession>A0A431GTE9</accession>
<dbReference type="PANTHER" id="PTHR11228:SF7">
    <property type="entry name" value="PQQA PEPTIDE CYCLASE"/>
    <property type="match status" value="1"/>
</dbReference>
<evidence type="ECO:0000259" key="6">
    <source>
        <dbReference type="Pfam" id="PF04055"/>
    </source>
</evidence>
<evidence type="ECO:0000256" key="4">
    <source>
        <dbReference type="ARBA" id="ARBA00023004"/>
    </source>
</evidence>
<keyword evidence="2" id="KW-0949">S-adenosyl-L-methionine</keyword>
<dbReference type="AlphaFoldDB" id="A0A431GTE9"/>
<evidence type="ECO:0000256" key="2">
    <source>
        <dbReference type="ARBA" id="ARBA00022691"/>
    </source>
</evidence>
<keyword evidence="5" id="KW-0411">Iron-sulfur</keyword>
<feature type="domain" description="Radical SAM core" evidence="6">
    <location>
        <begin position="72"/>
        <end position="156"/>
    </location>
</feature>
<evidence type="ECO:0000256" key="5">
    <source>
        <dbReference type="ARBA" id="ARBA00023014"/>
    </source>
</evidence>
<dbReference type="Pfam" id="PF04055">
    <property type="entry name" value="Radical_SAM"/>
    <property type="match status" value="1"/>
</dbReference>
<keyword evidence="3" id="KW-0479">Metal-binding</keyword>
<evidence type="ECO:0000313" key="7">
    <source>
        <dbReference type="EMBL" id="RTJ78972.1"/>
    </source>
</evidence>
<dbReference type="PANTHER" id="PTHR11228">
    <property type="entry name" value="RADICAL SAM DOMAIN PROTEIN"/>
    <property type="match status" value="1"/>
</dbReference>
<comment type="cofactor">
    <cofactor evidence="1">
        <name>[4Fe-4S] cluster</name>
        <dbReference type="ChEBI" id="CHEBI:49883"/>
    </cofactor>
</comment>
<dbReference type="InterPro" id="IPR013785">
    <property type="entry name" value="Aldolase_TIM"/>
</dbReference>
<keyword evidence="4" id="KW-0408">Iron</keyword>
<evidence type="ECO:0000256" key="1">
    <source>
        <dbReference type="ARBA" id="ARBA00001966"/>
    </source>
</evidence>
<reference evidence="7 8" key="1">
    <citation type="journal article" date="2019" name="Appl. Environ. Microbiol.">
        <title>Population genetics and characterization of Campylobacter jejuni isolates in western jackdaws and game birds in Finland.</title>
        <authorList>
            <person name="Kovanen S."/>
            <person name="Rossi M."/>
            <person name="Pohja-Mykra M."/>
            <person name="Nieminen T."/>
            <person name="Raunio-Saarnisto M."/>
            <person name="Sauvala M."/>
            <person name="Fredriksson-Ahomaa M."/>
            <person name="Hanninen M.L."/>
            <person name="Kivisto R."/>
        </authorList>
    </citation>
    <scope>NUCLEOTIDE SEQUENCE [LARGE SCALE GENOMIC DNA]</scope>
    <source>
        <strain evidence="7 8">CB313</strain>
    </source>
</reference>
<gene>
    <name evidence="7" type="ORF">C3H57_06560</name>
</gene>
<dbReference type="InterPro" id="IPR050377">
    <property type="entry name" value="Radical_SAM_PqqE_MftC-like"/>
</dbReference>